<organism evidence="1 2">
    <name type="scientific">Litoreibacter ponti</name>
    <dbReference type="NCBI Taxonomy" id="1510457"/>
    <lineage>
        <taxon>Bacteria</taxon>
        <taxon>Pseudomonadati</taxon>
        <taxon>Pseudomonadota</taxon>
        <taxon>Alphaproteobacteria</taxon>
        <taxon>Rhodobacterales</taxon>
        <taxon>Roseobacteraceae</taxon>
        <taxon>Litoreibacter</taxon>
    </lineage>
</organism>
<comment type="caution">
    <text evidence="1">The sequence shown here is derived from an EMBL/GenBank/DDBJ whole genome shotgun (WGS) entry which is preliminary data.</text>
</comment>
<protein>
    <submittedName>
        <fullName evidence="1">Uncharacterized protein</fullName>
    </submittedName>
</protein>
<reference evidence="1 2" key="1">
    <citation type="submission" date="2018-04" db="EMBL/GenBank/DDBJ databases">
        <title>Genomic Encyclopedia of Archaeal and Bacterial Type Strains, Phase II (KMG-II): from individual species to whole genera.</title>
        <authorList>
            <person name="Goeker M."/>
        </authorList>
    </citation>
    <scope>NUCLEOTIDE SEQUENCE [LARGE SCALE GENOMIC DNA]</scope>
    <source>
        <strain evidence="1 2">DSM 100977</strain>
    </source>
</reference>
<dbReference type="PROSITE" id="PS51257">
    <property type="entry name" value="PROKAR_LIPOPROTEIN"/>
    <property type="match status" value="1"/>
</dbReference>
<dbReference type="Proteomes" id="UP000243978">
    <property type="component" value="Unassembled WGS sequence"/>
</dbReference>
<evidence type="ECO:0000313" key="2">
    <source>
        <dbReference type="Proteomes" id="UP000243978"/>
    </source>
</evidence>
<proteinExistence type="predicted"/>
<sequence length="171" mass="19172">MLKDLKRSILRIGLFLLLPVLVFYGCHAKRALVDNPAYASEVFAPVFPAFEVLESRRWHRLGGEAWDCTYAIVAPPADMPEHPPAHARKDTPPWYLRWGDGAWQATPMADPPDGTRDAITGCMPYWSDEVAQRIEAAITREGSHVIIGPVGETVYVYSKPQRIAARIRFGD</sequence>
<accession>A0A2T6BJN5</accession>
<evidence type="ECO:0000313" key="1">
    <source>
        <dbReference type="EMBL" id="PTX56277.1"/>
    </source>
</evidence>
<name>A0A2T6BJN5_9RHOB</name>
<dbReference type="OrthoDB" id="7870232at2"/>
<keyword evidence="2" id="KW-1185">Reference proteome</keyword>
<gene>
    <name evidence="1" type="ORF">C8N43_0932</name>
</gene>
<dbReference type="RefSeq" id="WP_107844493.1">
    <property type="nucleotide sequence ID" value="NZ_QBKS01000001.1"/>
</dbReference>
<dbReference type="AlphaFoldDB" id="A0A2T6BJN5"/>
<dbReference type="EMBL" id="QBKS01000001">
    <property type="protein sequence ID" value="PTX56277.1"/>
    <property type="molecule type" value="Genomic_DNA"/>
</dbReference>